<protein>
    <submittedName>
        <fullName evidence="1">Uncharacterized protein</fullName>
    </submittedName>
</protein>
<name>A0ABY2BY40_9NEIS</name>
<reference evidence="1 2" key="1">
    <citation type="submission" date="2019-03" db="EMBL/GenBank/DDBJ databases">
        <title>Genomic Encyclopedia of Type Strains, Phase IV (KMG-IV): sequencing the most valuable type-strain genomes for metagenomic binning, comparative biology and taxonomic classification.</title>
        <authorList>
            <person name="Goeker M."/>
        </authorList>
    </citation>
    <scope>NUCLEOTIDE SEQUENCE [LARGE SCALE GENOMIC DNA]</scope>
    <source>
        <strain evidence="1 2">DSM 17474</strain>
    </source>
</reference>
<dbReference type="Proteomes" id="UP000294721">
    <property type="component" value="Unassembled WGS sequence"/>
</dbReference>
<evidence type="ECO:0000313" key="2">
    <source>
        <dbReference type="Proteomes" id="UP000294721"/>
    </source>
</evidence>
<sequence>LQGEKHSKVEHLASIFNAAGAFLSQNIAA</sequence>
<accession>A0ABY2BY40</accession>
<dbReference type="EMBL" id="SLXE01000017">
    <property type="protein sequence ID" value="TCP04914.1"/>
    <property type="molecule type" value="Genomic_DNA"/>
</dbReference>
<feature type="non-terminal residue" evidence="1">
    <location>
        <position position="1"/>
    </location>
</feature>
<organism evidence="1 2">
    <name type="scientific">Uruburuella suis</name>
    <dbReference type="NCBI Taxonomy" id="252130"/>
    <lineage>
        <taxon>Bacteria</taxon>
        <taxon>Pseudomonadati</taxon>
        <taxon>Pseudomonadota</taxon>
        <taxon>Betaproteobacteria</taxon>
        <taxon>Neisseriales</taxon>
        <taxon>Neisseriaceae</taxon>
        <taxon>Uruburuella</taxon>
    </lineage>
</organism>
<keyword evidence="2" id="KW-1185">Reference proteome</keyword>
<comment type="caution">
    <text evidence="1">The sequence shown here is derived from an EMBL/GenBank/DDBJ whole genome shotgun (WGS) entry which is preliminary data.</text>
</comment>
<proteinExistence type="predicted"/>
<evidence type="ECO:0000313" key="1">
    <source>
        <dbReference type="EMBL" id="TCP04914.1"/>
    </source>
</evidence>
<gene>
    <name evidence="1" type="ORF">EV680_11757</name>
</gene>